<dbReference type="AlphaFoldDB" id="A0A2P2NGV2"/>
<proteinExistence type="predicted"/>
<protein>
    <submittedName>
        <fullName evidence="1">Uncharacterized protein</fullName>
    </submittedName>
</protein>
<sequence>MDIMESKYVTFCTRMLANTMYPQWSPDSYIKVESMSPLACSCCFDTK</sequence>
<evidence type="ECO:0000313" key="1">
    <source>
        <dbReference type="EMBL" id="MBX41684.1"/>
    </source>
</evidence>
<dbReference type="EMBL" id="GGEC01061200">
    <property type="protein sequence ID" value="MBX41684.1"/>
    <property type="molecule type" value="Transcribed_RNA"/>
</dbReference>
<name>A0A2P2NGV2_RHIMU</name>
<reference evidence="1" key="1">
    <citation type="submission" date="2018-02" db="EMBL/GenBank/DDBJ databases">
        <title>Rhizophora mucronata_Transcriptome.</title>
        <authorList>
            <person name="Meera S.P."/>
            <person name="Sreeshan A."/>
            <person name="Augustine A."/>
        </authorList>
    </citation>
    <scope>NUCLEOTIDE SEQUENCE</scope>
    <source>
        <tissue evidence="1">Leaf</tissue>
    </source>
</reference>
<organism evidence="1">
    <name type="scientific">Rhizophora mucronata</name>
    <name type="common">Asiatic mangrove</name>
    <dbReference type="NCBI Taxonomy" id="61149"/>
    <lineage>
        <taxon>Eukaryota</taxon>
        <taxon>Viridiplantae</taxon>
        <taxon>Streptophyta</taxon>
        <taxon>Embryophyta</taxon>
        <taxon>Tracheophyta</taxon>
        <taxon>Spermatophyta</taxon>
        <taxon>Magnoliopsida</taxon>
        <taxon>eudicotyledons</taxon>
        <taxon>Gunneridae</taxon>
        <taxon>Pentapetalae</taxon>
        <taxon>rosids</taxon>
        <taxon>fabids</taxon>
        <taxon>Malpighiales</taxon>
        <taxon>Rhizophoraceae</taxon>
        <taxon>Rhizophora</taxon>
    </lineage>
</organism>
<accession>A0A2P2NGV2</accession>